<dbReference type="Pfam" id="PF20431">
    <property type="entry name" value="E_motif"/>
    <property type="match status" value="1"/>
</dbReference>
<keyword evidence="1" id="KW-0677">Repeat</keyword>
<feature type="repeat" description="PPR" evidence="2">
    <location>
        <begin position="120"/>
        <end position="154"/>
    </location>
</feature>
<dbReference type="PROSITE" id="PS51375">
    <property type="entry name" value="PPR"/>
    <property type="match status" value="3"/>
</dbReference>
<evidence type="ECO:0000313" key="4">
    <source>
        <dbReference type="Proteomes" id="UP000797356"/>
    </source>
</evidence>
<organism evidence="3 4">
    <name type="scientific">Cocos nucifera</name>
    <name type="common">Coconut palm</name>
    <dbReference type="NCBI Taxonomy" id="13894"/>
    <lineage>
        <taxon>Eukaryota</taxon>
        <taxon>Viridiplantae</taxon>
        <taxon>Streptophyta</taxon>
        <taxon>Embryophyta</taxon>
        <taxon>Tracheophyta</taxon>
        <taxon>Spermatophyta</taxon>
        <taxon>Magnoliopsida</taxon>
        <taxon>Liliopsida</taxon>
        <taxon>Arecaceae</taxon>
        <taxon>Arecoideae</taxon>
        <taxon>Cocoseae</taxon>
        <taxon>Attaleinae</taxon>
        <taxon>Cocos</taxon>
    </lineage>
</organism>
<proteinExistence type="predicted"/>
<reference evidence="3" key="2">
    <citation type="submission" date="2019-07" db="EMBL/GenBank/DDBJ databases">
        <authorList>
            <person name="Yang Y."/>
            <person name="Bocs S."/>
            <person name="Baudouin L."/>
        </authorList>
    </citation>
    <scope>NUCLEOTIDE SEQUENCE</scope>
    <source>
        <tissue evidence="3">Spear leaf of Hainan Tall coconut</tissue>
    </source>
</reference>
<gene>
    <name evidence="3" type="ORF">COCNU_06G012650</name>
</gene>
<accession>A0A8K0N3A6</accession>
<evidence type="ECO:0000256" key="2">
    <source>
        <dbReference type="PROSITE-ProRule" id="PRU00708"/>
    </source>
</evidence>
<dbReference type="Pfam" id="PF01535">
    <property type="entry name" value="PPR"/>
    <property type="match status" value="3"/>
</dbReference>
<sequence length="441" mass="49340">MAAPQNEELLRLAGAPISNLFLSASASAIRKASSPDEALCLFKLRFQRRRPGFDPFETHAAVFTLKASSSVPLLIPHLHAYFLKSGLFADVHVASALLHNYALSSFSMARLLFDEISNRNIVTANSMLTCYSRHGRLSEARLLFNSMKEKDIVSWSAMIDGYMDAGHRIQGLELFREMMLAGHPKPDPLILVTLLSGSASTGSLRLLGKSIHAYAEKNGIEINVQLGTSLIDMYARSGCLVSAFRVFERMRERNVMHWTAMICGLAMHGHGKEAVAFFGRMREVGVRPNEITFTGVLSACCHAGLIEEGQRYFCSMVEEFGYKPQIHHYGCMVDLFAKAGRLEDAYAIIESMRMEPNIIVWTCFLAACKKYKNFEIAEKGIEKVLSMTIPNEDGGVYTLISDLYALGGRWNDVERVRKLMDMYSVKKSRGSSFIEVEEKTR</sequence>
<dbReference type="GO" id="GO:0003723">
    <property type="term" value="F:RNA binding"/>
    <property type="evidence" value="ECO:0007669"/>
    <property type="project" value="InterPro"/>
</dbReference>
<comment type="caution">
    <text evidence="3">The sequence shown here is derived from an EMBL/GenBank/DDBJ whole genome shotgun (WGS) entry which is preliminary data.</text>
</comment>
<dbReference type="InterPro" id="IPR046848">
    <property type="entry name" value="E_motif"/>
</dbReference>
<dbReference type="InterPro" id="IPR002885">
    <property type="entry name" value="PPR_rpt"/>
</dbReference>
<dbReference type="PANTHER" id="PTHR47926:SF452">
    <property type="entry name" value="PENTATRICOPEPTIDE REPEAT-CONTAINING PROTEIN"/>
    <property type="match status" value="1"/>
</dbReference>
<reference evidence="3" key="1">
    <citation type="journal article" date="2017" name="Gigascience">
        <title>The genome draft of coconut (Cocos nucifera).</title>
        <authorList>
            <person name="Xiao Y."/>
            <person name="Xu P."/>
            <person name="Fan H."/>
            <person name="Baudouin L."/>
            <person name="Xia W."/>
            <person name="Bocs S."/>
            <person name="Xu J."/>
            <person name="Li Q."/>
            <person name="Guo A."/>
            <person name="Zhou L."/>
            <person name="Li J."/>
            <person name="Wu Y."/>
            <person name="Ma Z."/>
            <person name="Armero A."/>
            <person name="Issali A.E."/>
            <person name="Liu N."/>
            <person name="Peng M."/>
            <person name="Yang Y."/>
        </authorList>
    </citation>
    <scope>NUCLEOTIDE SEQUENCE</scope>
    <source>
        <tissue evidence="3">Spear leaf of Hainan Tall coconut</tissue>
    </source>
</reference>
<dbReference type="InterPro" id="IPR011990">
    <property type="entry name" value="TPR-like_helical_dom_sf"/>
</dbReference>
<dbReference type="Pfam" id="PF13041">
    <property type="entry name" value="PPR_2"/>
    <property type="match status" value="1"/>
</dbReference>
<name>A0A8K0N3A6_COCNU</name>
<evidence type="ECO:0000313" key="3">
    <source>
        <dbReference type="EMBL" id="KAG1347436.1"/>
    </source>
</evidence>
<dbReference type="InterPro" id="IPR046960">
    <property type="entry name" value="PPR_At4g14850-like_plant"/>
</dbReference>
<dbReference type="PANTHER" id="PTHR47926">
    <property type="entry name" value="PENTATRICOPEPTIDE REPEAT-CONTAINING PROTEIN"/>
    <property type="match status" value="1"/>
</dbReference>
<feature type="repeat" description="PPR" evidence="2">
    <location>
        <begin position="254"/>
        <end position="288"/>
    </location>
</feature>
<dbReference type="GO" id="GO:0009451">
    <property type="term" value="P:RNA modification"/>
    <property type="evidence" value="ECO:0007669"/>
    <property type="project" value="InterPro"/>
</dbReference>
<dbReference type="FunFam" id="1.25.40.10:FF:000790">
    <property type="entry name" value="Pentatricopeptide repeat-containing protein"/>
    <property type="match status" value="1"/>
</dbReference>
<evidence type="ECO:0000256" key="1">
    <source>
        <dbReference type="ARBA" id="ARBA00022737"/>
    </source>
</evidence>
<dbReference type="NCBIfam" id="TIGR00756">
    <property type="entry name" value="PPR"/>
    <property type="match status" value="6"/>
</dbReference>
<feature type="repeat" description="PPR" evidence="2">
    <location>
        <begin position="289"/>
        <end position="324"/>
    </location>
</feature>
<dbReference type="AlphaFoldDB" id="A0A8K0N3A6"/>
<dbReference type="OrthoDB" id="185373at2759"/>
<protein>
    <submittedName>
        <fullName evidence="3">Pentatricopeptide repeat-containing protein ELI1, chloroplastic-like</fullName>
    </submittedName>
</protein>
<dbReference type="EMBL" id="CM017877">
    <property type="protein sequence ID" value="KAG1347436.1"/>
    <property type="molecule type" value="Genomic_DNA"/>
</dbReference>
<dbReference type="Gene3D" id="1.25.40.10">
    <property type="entry name" value="Tetratricopeptide repeat domain"/>
    <property type="match status" value="3"/>
</dbReference>
<dbReference type="Proteomes" id="UP000797356">
    <property type="component" value="Chromosome 6"/>
</dbReference>
<keyword evidence="4" id="KW-1185">Reference proteome</keyword>